<evidence type="ECO:0000313" key="3">
    <source>
        <dbReference type="Proteomes" id="UP000000305"/>
    </source>
</evidence>
<reference evidence="2 3" key="1">
    <citation type="journal article" date="2011" name="Science">
        <title>The ecoresponsive genome of Daphnia pulex.</title>
        <authorList>
            <person name="Colbourne J.K."/>
            <person name="Pfrender M.E."/>
            <person name="Gilbert D."/>
            <person name="Thomas W.K."/>
            <person name="Tucker A."/>
            <person name="Oakley T.H."/>
            <person name="Tokishita S."/>
            <person name="Aerts A."/>
            <person name="Arnold G.J."/>
            <person name="Basu M.K."/>
            <person name="Bauer D.J."/>
            <person name="Caceres C.E."/>
            <person name="Carmel L."/>
            <person name="Casola C."/>
            <person name="Choi J.H."/>
            <person name="Detter J.C."/>
            <person name="Dong Q."/>
            <person name="Dusheyko S."/>
            <person name="Eads B.D."/>
            <person name="Frohlich T."/>
            <person name="Geiler-Samerotte K.A."/>
            <person name="Gerlach D."/>
            <person name="Hatcher P."/>
            <person name="Jogdeo S."/>
            <person name="Krijgsveld J."/>
            <person name="Kriventseva E.V."/>
            <person name="Kultz D."/>
            <person name="Laforsch C."/>
            <person name="Lindquist E."/>
            <person name="Lopez J."/>
            <person name="Manak J.R."/>
            <person name="Muller J."/>
            <person name="Pangilinan J."/>
            <person name="Patwardhan R.P."/>
            <person name="Pitluck S."/>
            <person name="Pritham E.J."/>
            <person name="Rechtsteiner A."/>
            <person name="Rho M."/>
            <person name="Rogozin I.B."/>
            <person name="Sakarya O."/>
            <person name="Salamov A."/>
            <person name="Schaack S."/>
            <person name="Shapiro H."/>
            <person name="Shiga Y."/>
            <person name="Skalitzky C."/>
            <person name="Smith Z."/>
            <person name="Souvorov A."/>
            <person name="Sung W."/>
            <person name="Tang Z."/>
            <person name="Tsuchiya D."/>
            <person name="Tu H."/>
            <person name="Vos H."/>
            <person name="Wang M."/>
            <person name="Wolf Y.I."/>
            <person name="Yamagata H."/>
            <person name="Yamada T."/>
            <person name="Ye Y."/>
            <person name="Shaw J.R."/>
            <person name="Andrews J."/>
            <person name="Crease T.J."/>
            <person name="Tang H."/>
            <person name="Lucas S.M."/>
            <person name="Robertson H.M."/>
            <person name="Bork P."/>
            <person name="Koonin E.V."/>
            <person name="Zdobnov E.M."/>
            <person name="Grigoriev I.V."/>
            <person name="Lynch M."/>
            <person name="Boore J.L."/>
        </authorList>
    </citation>
    <scope>NUCLEOTIDE SEQUENCE [LARGE SCALE GENOMIC DNA]</scope>
</reference>
<dbReference type="OrthoDB" id="6482909at2759"/>
<dbReference type="KEGG" id="dpx:DAPPUDRAFT_319871"/>
<dbReference type="Gene3D" id="3.30.710.10">
    <property type="entry name" value="Potassium Channel Kv1.1, Chain A"/>
    <property type="match status" value="1"/>
</dbReference>
<dbReference type="SUPFAM" id="SSF54695">
    <property type="entry name" value="POZ domain"/>
    <property type="match status" value="1"/>
</dbReference>
<dbReference type="InterPro" id="IPR000210">
    <property type="entry name" value="BTB/POZ_dom"/>
</dbReference>
<dbReference type="PROSITE" id="PS50097">
    <property type="entry name" value="BTB"/>
    <property type="match status" value="1"/>
</dbReference>
<evidence type="ECO:0000313" key="2">
    <source>
        <dbReference type="EMBL" id="EFX79106.1"/>
    </source>
</evidence>
<dbReference type="EMBL" id="GL732554">
    <property type="protein sequence ID" value="EFX79106.1"/>
    <property type="molecule type" value="Genomic_DNA"/>
</dbReference>
<accession>E9GN28</accession>
<dbReference type="InterPro" id="IPR011333">
    <property type="entry name" value="SKP1/BTB/POZ_sf"/>
</dbReference>
<evidence type="ECO:0000259" key="1">
    <source>
        <dbReference type="PROSITE" id="PS50097"/>
    </source>
</evidence>
<organism evidence="2 3">
    <name type="scientific">Daphnia pulex</name>
    <name type="common">Water flea</name>
    <dbReference type="NCBI Taxonomy" id="6669"/>
    <lineage>
        <taxon>Eukaryota</taxon>
        <taxon>Metazoa</taxon>
        <taxon>Ecdysozoa</taxon>
        <taxon>Arthropoda</taxon>
        <taxon>Crustacea</taxon>
        <taxon>Branchiopoda</taxon>
        <taxon>Diplostraca</taxon>
        <taxon>Cladocera</taxon>
        <taxon>Anomopoda</taxon>
        <taxon>Daphniidae</taxon>
        <taxon>Daphnia</taxon>
    </lineage>
</organism>
<dbReference type="PhylomeDB" id="E9GN28"/>
<dbReference type="AlphaFoldDB" id="E9GN28"/>
<dbReference type="GO" id="GO:0031625">
    <property type="term" value="F:ubiquitin protein ligase binding"/>
    <property type="evidence" value="ECO:0000318"/>
    <property type="project" value="GO_Central"/>
</dbReference>
<dbReference type="Proteomes" id="UP000000305">
    <property type="component" value="Unassembled WGS sequence"/>
</dbReference>
<dbReference type="eggNOG" id="KOG1987">
    <property type="taxonomic scope" value="Eukaryota"/>
</dbReference>
<dbReference type="SMART" id="SM00225">
    <property type="entry name" value="BTB"/>
    <property type="match status" value="1"/>
</dbReference>
<name>E9GN28_DAPPU</name>
<sequence length="331" mass="37786">MSINVKKLGDGVTKIVWKTVVSDSEPKNDRRVRSSWFKLERVHCDAANAVQLRLEQFEEYDSNDNAQKAIRFHFILKLITPGGNEIDEELSQPCSALPEAVSVSINEGSIQMATNKMDEKWCTWQSLMYSSTAIYDQEITCRIWIKFNEMTAKAPSKSETNALKQFTNLYVRQTNCDVEFQFDNGQCVGGHAIILTARSLVLAAMIQQANRQGKIRIHHIRLEIFKDVLHFIYSGKVSSSINQIKAQPLFEAADEFDLTDLKQQCVSYLISHIRMNNVYQLISWAKLHSVDELLEAAVHFHNQKLIKLFPRLSVLACSRITMAMSLVNSHM</sequence>
<dbReference type="Pfam" id="PF00651">
    <property type="entry name" value="BTB"/>
    <property type="match status" value="1"/>
</dbReference>
<dbReference type="GO" id="GO:0005737">
    <property type="term" value="C:cytoplasm"/>
    <property type="evidence" value="ECO:0000318"/>
    <property type="project" value="GO_Central"/>
</dbReference>
<dbReference type="InParanoid" id="E9GN28"/>
<feature type="domain" description="BTB" evidence="1">
    <location>
        <begin position="176"/>
        <end position="241"/>
    </location>
</feature>
<dbReference type="HOGENOM" id="CLU_840088_0_0_1"/>
<keyword evidence="3" id="KW-1185">Reference proteome</keyword>
<dbReference type="PANTHER" id="PTHR24413">
    <property type="entry name" value="SPECKLE-TYPE POZ PROTEIN"/>
    <property type="match status" value="1"/>
</dbReference>
<dbReference type="GO" id="GO:0005634">
    <property type="term" value="C:nucleus"/>
    <property type="evidence" value="ECO:0000318"/>
    <property type="project" value="GO_Central"/>
</dbReference>
<dbReference type="CDD" id="cd18186">
    <property type="entry name" value="BTB_POZ_ZBTB_KLHL-like"/>
    <property type="match status" value="1"/>
</dbReference>
<protein>
    <recommendedName>
        <fullName evidence="1">BTB domain-containing protein</fullName>
    </recommendedName>
</protein>
<dbReference type="GO" id="GO:0030162">
    <property type="term" value="P:regulation of proteolysis"/>
    <property type="evidence" value="ECO:0000318"/>
    <property type="project" value="GO_Central"/>
</dbReference>
<gene>
    <name evidence="2" type="ORF">DAPPUDRAFT_319871</name>
</gene>
<dbReference type="GO" id="GO:0043161">
    <property type="term" value="P:proteasome-mediated ubiquitin-dependent protein catabolic process"/>
    <property type="evidence" value="ECO:0000318"/>
    <property type="project" value="GO_Central"/>
</dbReference>
<proteinExistence type="predicted"/>